<reference evidence="1" key="1">
    <citation type="submission" date="2021-01" db="EMBL/GenBank/DDBJ databases">
        <title>Complete genome sequence of Clostridiales bacterium R-7.</title>
        <authorList>
            <person name="Mahoney-Kurpe S.C."/>
            <person name="Palevich N."/>
            <person name="Koike S."/>
            <person name="Moon C.D."/>
            <person name="Attwood G.T."/>
        </authorList>
    </citation>
    <scope>NUCLEOTIDE SEQUENCE</scope>
    <source>
        <strain evidence="1">R-7</strain>
    </source>
</reference>
<dbReference type="Proteomes" id="UP000682782">
    <property type="component" value="Chromosome"/>
</dbReference>
<sequence length="71" mass="8226">MRDNGELTKGISFDPEKQEPVIRSSICTGEKVAGFKSKEDGHFTEVMVLRTPKDEERFKEMYHLDSVKTEY</sequence>
<name>A0AC61NAQ8_9FIRM</name>
<evidence type="ECO:0000313" key="2">
    <source>
        <dbReference type="Proteomes" id="UP000682782"/>
    </source>
</evidence>
<dbReference type="EMBL" id="CP068393">
    <property type="protein sequence ID" value="QUC68644.1"/>
    <property type="molecule type" value="Genomic_DNA"/>
</dbReference>
<proteinExistence type="predicted"/>
<protein>
    <submittedName>
        <fullName evidence="1">Aspartate dehydrogenase</fullName>
    </submittedName>
</protein>
<evidence type="ECO:0000313" key="1">
    <source>
        <dbReference type="EMBL" id="QUC68644.1"/>
    </source>
</evidence>
<organism evidence="1 2">
    <name type="scientific">Aristaeella hokkaidonensis</name>
    <dbReference type="NCBI Taxonomy" id="3046382"/>
    <lineage>
        <taxon>Bacteria</taxon>
        <taxon>Bacillati</taxon>
        <taxon>Bacillota</taxon>
        <taxon>Clostridia</taxon>
        <taxon>Eubacteriales</taxon>
        <taxon>Aristaeellaceae</taxon>
        <taxon>Aristaeella</taxon>
    </lineage>
</organism>
<keyword evidence="2" id="KW-1185">Reference proteome</keyword>
<gene>
    <name evidence="1" type="ORF">JYE49_09085</name>
</gene>
<accession>A0AC61NAQ8</accession>